<reference evidence="1 2" key="1">
    <citation type="journal article" date="2019" name="PLoS ONE">
        <title>Comparative genome analysis indicates high evolutionary potential of pathogenicity genes in Colletotrichum tanaceti.</title>
        <authorList>
            <person name="Lelwala R.V."/>
            <person name="Korhonen P.K."/>
            <person name="Young N.D."/>
            <person name="Scott J.B."/>
            <person name="Ades P.A."/>
            <person name="Gasser R.B."/>
            <person name="Taylor P.W.J."/>
        </authorList>
    </citation>
    <scope>NUCLEOTIDE SEQUENCE [LARGE SCALE GENOMIC DNA]</scope>
    <source>
        <strain evidence="1">BRIP57314</strain>
    </source>
</reference>
<evidence type="ECO:0000313" key="2">
    <source>
        <dbReference type="Proteomes" id="UP000310108"/>
    </source>
</evidence>
<sequence length="255" mass="27475">MAALPAFGNYHHVQLAEAFDSGLDQSLGRRLAPTPAHLSRVVYVPKHKDVTAHLPLYDVSENYARAVKGEHLPRKGNGDFRVVSLDPTQTMQLVVANSFPVPDTKMHAAAPPVRHPWFAISHTSQDESDDAAVATGLTPSNLEWQIRPTEHGPLRYTLVDTAVKAAVEAAGGGGGGGEPESEPLIHAIYHHIGIGFALPRDYSEGVLLLSENLDDEAEALAVATLLGLLQQVRSINQPPPRPSKKSLVQRVLGKI</sequence>
<comment type="caution">
    <text evidence="1">The sequence shown here is derived from an EMBL/GenBank/DDBJ whole genome shotgun (WGS) entry which is preliminary data.</text>
</comment>
<dbReference type="AlphaFoldDB" id="A0A4U6XA44"/>
<proteinExistence type="predicted"/>
<dbReference type="STRING" id="1306861.A0A4U6XA44"/>
<accession>A0A4U6XA44</accession>
<protein>
    <submittedName>
        <fullName evidence="1">Uncharacterized protein</fullName>
    </submittedName>
</protein>
<evidence type="ECO:0000313" key="1">
    <source>
        <dbReference type="EMBL" id="TKW52531.1"/>
    </source>
</evidence>
<organism evidence="1 2">
    <name type="scientific">Colletotrichum tanaceti</name>
    <dbReference type="NCBI Taxonomy" id="1306861"/>
    <lineage>
        <taxon>Eukaryota</taxon>
        <taxon>Fungi</taxon>
        <taxon>Dikarya</taxon>
        <taxon>Ascomycota</taxon>
        <taxon>Pezizomycotina</taxon>
        <taxon>Sordariomycetes</taxon>
        <taxon>Hypocreomycetidae</taxon>
        <taxon>Glomerellales</taxon>
        <taxon>Glomerellaceae</taxon>
        <taxon>Colletotrichum</taxon>
        <taxon>Colletotrichum destructivum species complex</taxon>
    </lineage>
</organism>
<name>A0A4U6XA44_9PEZI</name>
<gene>
    <name evidence="1" type="ORF">CTA1_8784</name>
</gene>
<dbReference type="EMBL" id="PJEX01000233">
    <property type="protein sequence ID" value="TKW52531.1"/>
    <property type="molecule type" value="Genomic_DNA"/>
</dbReference>
<dbReference type="Proteomes" id="UP000310108">
    <property type="component" value="Unassembled WGS sequence"/>
</dbReference>
<keyword evidence="2" id="KW-1185">Reference proteome</keyword>